<sequence length="448" mass="50008">MSDTVAALLGLEQQLRKASDLAQLSYTLVNQTHTCVPYTQAVLLVGERLQRPQVVAASDLPTVDYTSPYIAWVEQLSKFFIGQGNGEKQALLRPSDLDTELANEWRELELPDFVFWQPLRVEARNGEIAGVLLLLRDKAWSEAEQSVLQHLAGSAGHALFALRRGYQLTQLRTSLQNRKVWLVGAAVLFLVMMLPVRLSTLAPVEVVPRSPHVVAAPLEGVVRQVVVKPNQQVQPGDPLVFLEDTELASKEAVARQALSVAEAELRTVQQGGFLDPNQKAKLAELEAQVRLKQAEWQFARDQLERSSIKADQPGVAVLDNPDEWKGRPVRVGERIMQVADPARVEFKVMLPVKDSISLIPGAEVKVFLDNDPLHAWSAHLSESSYEPKTTPDQQLAYRLIAQLSEAEQGNEPPRIGLRGTAKVYGEKVSVFFYLFRRPITSVRQWLGW</sequence>
<organism evidence="3 4">
    <name type="scientific">Halopseudomonas oceani</name>
    <dbReference type="NCBI Taxonomy" id="1708783"/>
    <lineage>
        <taxon>Bacteria</taxon>
        <taxon>Pseudomonadati</taxon>
        <taxon>Pseudomonadota</taxon>
        <taxon>Gammaproteobacteria</taxon>
        <taxon>Pseudomonadales</taxon>
        <taxon>Pseudomonadaceae</taxon>
        <taxon>Halopseudomonas</taxon>
    </lineage>
</organism>
<comment type="subcellular location">
    <subcellularLocation>
        <location evidence="1">Cell envelope</location>
    </subcellularLocation>
</comment>
<dbReference type="RefSeq" id="WP_104738427.1">
    <property type="nucleotide sequence ID" value="NZ_BMHR01000005.1"/>
</dbReference>
<dbReference type="InterPro" id="IPR050465">
    <property type="entry name" value="UPF0194_transport"/>
</dbReference>
<dbReference type="OrthoDB" id="9763546at2"/>
<evidence type="ECO:0000256" key="1">
    <source>
        <dbReference type="ARBA" id="ARBA00004196"/>
    </source>
</evidence>
<keyword evidence="2" id="KW-0175">Coiled coil</keyword>
<dbReference type="AlphaFoldDB" id="A0A2P4EV69"/>
<dbReference type="PANTHER" id="PTHR32347:SF23">
    <property type="entry name" value="BLL5650 PROTEIN"/>
    <property type="match status" value="1"/>
</dbReference>
<name>A0A2P4EV69_9GAMM</name>
<reference evidence="3 4" key="1">
    <citation type="submission" date="2018-01" db="EMBL/GenBank/DDBJ databases">
        <title>Draft genome of the type strain Pseudomonas oceani DSM 100277 isolated from the deep water in Okinawa trough, northwestern Pacific Ocean.</title>
        <authorList>
            <person name="Gomila M."/>
            <person name="Mulet M."/>
            <person name="Garcia-Valdes E."/>
            <person name="Lalucat J."/>
        </authorList>
    </citation>
    <scope>NUCLEOTIDE SEQUENCE [LARGE SCALE GENOMIC DNA]</scope>
    <source>
        <strain evidence="3 4">DSM 100277</strain>
    </source>
</reference>
<dbReference type="Gene3D" id="2.40.50.100">
    <property type="match status" value="1"/>
</dbReference>
<dbReference type="EMBL" id="PPSK01000008">
    <property type="protein sequence ID" value="POB03488.1"/>
    <property type="molecule type" value="Genomic_DNA"/>
</dbReference>
<evidence type="ECO:0000313" key="4">
    <source>
        <dbReference type="Proteomes" id="UP000243451"/>
    </source>
</evidence>
<dbReference type="PANTHER" id="PTHR32347">
    <property type="entry name" value="EFFLUX SYSTEM COMPONENT YKNX-RELATED"/>
    <property type="match status" value="1"/>
</dbReference>
<evidence type="ECO:0000313" key="3">
    <source>
        <dbReference type="EMBL" id="POB03488.1"/>
    </source>
</evidence>
<comment type="caution">
    <text evidence="3">The sequence shown here is derived from an EMBL/GenBank/DDBJ whole genome shotgun (WGS) entry which is preliminary data.</text>
</comment>
<protein>
    <submittedName>
        <fullName evidence="3">Uncharacterized protein</fullName>
    </submittedName>
</protein>
<accession>A0A2P4EV69</accession>
<gene>
    <name evidence="3" type="ORF">C1949_10475</name>
</gene>
<dbReference type="Proteomes" id="UP000243451">
    <property type="component" value="Unassembled WGS sequence"/>
</dbReference>
<proteinExistence type="predicted"/>
<keyword evidence="4" id="KW-1185">Reference proteome</keyword>
<dbReference type="SUPFAM" id="SSF111369">
    <property type="entry name" value="HlyD-like secretion proteins"/>
    <property type="match status" value="1"/>
</dbReference>
<evidence type="ECO:0000256" key="2">
    <source>
        <dbReference type="ARBA" id="ARBA00023054"/>
    </source>
</evidence>
<dbReference type="GO" id="GO:0030313">
    <property type="term" value="C:cell envelope"/>
    <property type="evidence" value="ECO:0007669"/>
    <property type="project" value="UniProtKB-SubCell"/>
</dbReference>